<dbReference type="EMBL" id="JAMPKK010000050">
    <property type="protein sequence ID" value="MEP0866745.1"/>
    <property type="molecule type" value="Genomic_DNA"/>
</dbReference>
<name>A0ABV0JTF3_9CYAN</name>
<keyword evidence="1" id="KW-0812">Transmembrane</keyword>
<dbReference type="PANTHER" id="PTHR12526:SF584">
    <property type="entry name" value="GLYCOSYLTRANSFERASE"/>
    <property type="match status" value="1"/>
</dbReference>
<dbReference type="RefSeq" id="WP_190425316.1">
    <property type="nucleotide sequence ID" value="NZ_JAMPKK010000050.1"/>
</dbReference>
<evidence type="ECO:0000259" key="2">
    <source>
        <dbReference type="Pfam" id="PF00534"/>
    </source>
</evidence>
<feature type="domain" description="Glycosyl transferase family 1" evidence="2">
    <location>
        <begin position="212"/>
        <end position="339"/>
    </location>
</feature>
<keyword evidence="1" id="KW-0472">Membrane</keyword>
<feature type="transmembrane region" description="Helical" evidence="1">
    <location>
        <begin position="125"/>
        <end position="144"/>
    </location>
</feature>
<organism evidence="3 4">
    <name type="scientific">Funiculus sociatus GB2-A5</name>
    <dbReference type="NCBI Taxonomy" id="2933946"/>
    <lineage>
        <taxon>Bacteria</taxon>
        <taxon>Bacillati</taxon>
        <taxon>Cyanobacteriota</taxon>
        <taxon>Cyanophyceae</taxon>
        <taxon>Coleofasciculales</taxon>
        <taxon>Coleofasciculaceae</taxon>
        <taxon>Funiculus</taxon>
    </lineage>
</organism>
<keyword evidence="1" id="KW-1133">Transmembrane helix</keyword>
<sequence length="386" mass="44673">MTKVAFVVQRCGLEVNGGAETLCLKMAERMSKYWNTEILTTCALDYISWQNYYSPGVVDISGVKVRRFQVTKQRNIEAFNHLSENLYPRLKEVPIEQQEAWMLAQGPFSADLVAYVEKHKHEYDVFIFFTYLYATTYFILPLVAEKAYLVPLAHDEWPIYMSMWEKFFEKPCGFVFNTVEERDFLKARFPKINLKGPVAGVAVVPPQVYSAERFRQQYNIYEPFLLYIGRIDPSKGCEELLSYFFKLRKQESGMRKLVLLGKPTMPIAKHPDIIPLGFVDEQAKWDALAACDLLVMPSPYESLSMVLLEAWSVGKAVLVNARCEVLVGQSRRAQGGLWYTNVDEFQVAIEMMDEQVRHQLGLQGKSFVETNYVWSKIEEKYFNLLK</sequence>
<evidence type="ECO:0000313" key="3">
    <source>
        <dbReference type="EMBL" id="MEP0866745.1"/>
    </source>
</evidence>
<dbReference type="PANTHER" id="PTHR12526">
    <property type="entry name" value="GLYCOSYLTRANSFERASE"/>
    <property type="match status" value="1"/>
</dbReference>
<dbReference type="Pfam" id="PF00534">
    <property type="entry name" value="Glycos_transf_1"/>
    <property type="match status" value="1"/>
</dbReference>
<dbReference type="InterPro" id="IPR001296">
    <property type="entry name" value="Glyco_trans_1"/>
</dbReference>
<protein>
    <submittedName>
        <fullName evidence="3">Glycosyltransferase family 4 protein</fullName>
    </submittedName>
</protein>
<keyword evidence="4" id="KW-1185">Reference proteome</keyword>
<proteinExistence type="predicted"/>
<dbReference type="SUPFAM" id="SSF53756">
    <property type="entry name" value="UDP-Glycosyltransferase/glycogen phosphorylase"/>
    <property type="match status" value="1"/>
</dbReference>
<dbReference type="Gene3D" id="3.40.50.2000">
    <property type="entry name" value="Glycogen Phosphorylase B"/>
    <property type="match status" value="1"/>
</dbReference>
<comment type="caution">
    <text evidence="3">The sequence shown here is derived from an EMBL/GenBank/DDBJ whole genome shotgun (WGS) entry which is preliminary data.</text>
</comment>
<dbReference type="CDD" id="cd03801">
    <property type="entry name" value="GT4_PimA-like"/>
    <property type="match status" value="1"/>
</dbReference>
<evidence type="ECO:0000256" key="1">
    <source>
        <dbReference type="SAM" id="Phobius"/>
    </source>
</evidence>
<evidence type="ECO:0000313" key="4">
    <source>
        <dbReference type="Proteomes" id="UP001442494"/>
    </source>
</evidence>
<dbReference type="Proteomes" id="UP001442494">
    <property type="component" value="Unassembled WGS sequence"/>
</dbReference>
<reference evidence="3 4" key="1">
    <citation type="submission" date="2022-04" db="EMBL/GenBank/DDBJ databases">
        <title>Positive selection, recombination, and allopatry shape intraspecific diversity of widespread and dominant cyanobacteria.</title>
        <authorList>
            <person name="Wei J."/>
            <person name="Shu W."/>
            <person name="Hu C."/>
        </authorList>
    </citation>
    <scope>NUCLEOTIDE SEQUENCE [LARGE SCALE GENOMIC DNA]</scope>
    <source>
        <strain evidence="3 4">GB2-A5</strain>
    </source>
</reference>
<accession>A0ABV0JTF3</accession>
<gene>
    <name evidence="3" type="ORF">NDI37_20025</name>
</gene>